<dbReference type="PATRIC" id="fig|29423.5.peg.988"/>
<organism evidence="1 2">
    <name type="scientific">Legionella oakridgensis</name>
    <dbReference type="NCBI Taxonomy" id="29423"/>
    <lineage>
        <taxon>Bacteria</taxon>
        <taxon>Pseudomonadati</taxon>
        <taxon>Pseudomonadota</taxon>
        <taxon>Gammaproteobacteria</taxon>
        <taxon>Legionellales</taxon>
        <taxon>Legionellaceae</taxon>
        <taxon>Legionella</taxon>
    </lineage>
</organism>
<accession>A0A0W0X4S9</accession>
<proteinExistence type="predicted"/>
<dbReference type="EMBL" id="LNYP01000019">
    <property type="protein sequence ID" value="KTD39514.1"/>
    <property type="molecule type" value="Genomic_DNA"/>
</dbReference>
<dbReference type="AlphaFoldDB" id="A0A0W0X4S9"/>
<evidence type="ECO:0000313" key="2">
    <source>
        <dbReference type="Proteomes" id="UP000054858"/>
    </source>
</evidence>
<protein>
    <submittedName>
        <fullName evidence="1">Uncharacterized protein</fullName>
    </submittedName>
</protein>
<gene>
    <name evidence="1" type="ORF">Loak_0940</name>
</gene>
<dbReference type="Proteomes" id="UP000054858">
    <property type="component" value="Unassembled WGS sequence"/>
</dbReference>
<name>A0A0W0X4S9_9GAMM</name>
<comment type="caution">
    <text evidence="1">The sequence shown here is derived from an EMBL/GenBank/DDBJ whole genome shotgun (WGS) entry which is preliminary data.</text>
</comment>
<dbReference type="RefSeq" id="WP_058388846.1">
    <property type="nucleotide sequence ID" value="NZ_LCUA01000032.1"/>
</dbReference>
<reference evidence="1 2" key="1">
    <citation type="submission" date="2015-11" db="EMBL/GenBank/DDBJ databases">
        <title>Genomic analysis of 38 Legionella species identifies large and diverse effector repertoires.</title>
        <authorList>
            <person name="Burstein D."/>
            <person name="Amaro F."/>
            <person name="Zusman T."/>
            <person name="Lifshitz Z."/>
            <person name="Cohen O."/>
            <person name="Gilbert J.A."/>
            <person name="Pupko T."/>
            <person name="Shuman H.A."/>
            <person name="Segal G."/>
        </authorList>
    </citation>
    <scope>NUCLEOTIDE SEQUENCE [LARGE SCALE GENOMIC DNA]</scope>
    <source>
        <strain evidence="1 2">Oak Ridge-10</strain>
    </source>
</reference>
<evidence type="ECO:0000313" key="1">
    <source>
        <dbReference type="EMBL" id="KTD39514.1"/>
    </source>
</evidence>
<sequence length="112" mass="13379">MDVKQQYVLIVKPKSPVKEWLKKVFILKNELPGKIEHIDFSLFERDSTVYLLPSSVNSMNECTLFIQKEAIAILEFELEQFIQDKSLWPQERSFTLLTEWFDFEVYPQILTF</sequence>